<evidence type="ECO:0000313" key="2">
    <source>
        <dbReference type="Proteomes" id="UP000005104"/>
    </source>
</evidence>
<dbReference type="STRING" id="768710.DesyoDRAFT_3092"/>
<reference evidence="1 2" key="1">
    <citation type="submission" date="2011-11" db="EMBL/GenBank/DDBJ databases">
        <title>The Noncontiguous Finished genome of Desulfosporosinus youngiae DSM 17734.</title>
        <authorList>
            <consortium name="US DOE Joint Genome Institute (JGI-PGF)"/>
            <person name="Lucas S."/>
            <person name="Han J."/>
            <person name="Lapidus A."/>
            <person name="Cheng J.-F."/>
            <person name="Goodwin L."/>
            <person name="Pitluck S."/>
            <person name="Peters L."/>
            <person name="Ovchinnikova G."/>
            <person name="Lu M."/>
            <person name="Land M.L."/>
            <person name="Hauser L."/>
            <person name="Pester M."/>
            <person name="Spring S."/>
            <person name="Ollivier B."/>
            <person name="Rattei T."/>
            <person name="Klenk H.-P."/>
            <person name="Wagner M."/>
            <person name="Loy A."/>
            <person name="Woyke T.J."/>
        </authorList>
    </citation>
    <scope>NUCLEOTIDE SEQUENCE [LARGE SCALE GENOMIC DNA]</scope>
    <source>
        <strain evidence="1 2">DSM 17734</strain>
    </source>
</reference>
<sequence length="122" mass="13615">MNRKNFIITTLALTFVLLYSTVAYALITTSYSLIYTGSTMEGYVISSTDEPTVDEIGLRGWFYKDDVLVDQGADSFEPPYAQYDMTASNSFGTQNWRVSGAHSFVVDNIVVKNEVSSTTCQY</sequence>
<keyword evidence="2" id="KW-1185">Reference proteome</keyword>
<dbReference type="Proteomes" id="UP000005104">
    <property type="component" value="Chromosome"/>
</dbReference>
<accession>H5Y525</accession>
<dbReference type="HOGENOM" id="CLU_2023044_0_0_9"/>
<gene>
    <name evidence="1" type="ORF">DesyoDRAFT_3092</name>
</gene>
<dbReference type="AlphaFoldDB" id="H5Y525"/>
<evidence type="ECO:0000313" key="1">
    <source>
        <dbReference type="EMBL" id="EHQ90129.1"/>
    </source>
</evidence>
<protein>
    <submittedName>
        <fullName evidence="1">Uncharacterized protein</fullName>
    </submittedName>
</protein>
<name>H5Y525_9FIRM</name>
<dbReference type="EMBL" id="CM001441">
    <property type="protein sequence ID" value="EHQ90129.1"/>
    <property type="molecule type" value="Genomic_DNA"/>
</dbReference>
<proteinExistence type="predicted"/>
<dbReference type="RefSeq" id="WP_007784380.1">
    <property type="nucleotide sequence ID" value="NZ_CM001441.1"/>
</dbReference>
<organism evidence="1 2">
    <name type="scientific">Desulfosporosinus youngiae DSM 17734</name>
    <dbReference type="NCBI Taxonomy" id="768710"/>
    <lineage>
        <taxon>Bacteria</taxon>
        <taxon>Bacillati</taxon>
        <taxon>Bacillota</taxon>
        <taxon>Clostridia</taxon>
        <taxon>Eubacteriales</taxon>
        <taxon>Desulfitobacteriaceae</taxon>
        <taxon>Desulfosporosinus</taxon>
    </lineage>
</organism>